<reference evidence="3 4" key="1">
    <citation type="submission" date="2019-04" db="EMBL/GenBank/DDBJ databases">
        <title>Mesorhizobium composti sp. nov., isolated from compost.</title>
        <authorList>
            <person name="Lin S.-Y."/>
            <person name="Hameed A."/>
            <person name="Hsieh Y.-T."/>
            <person name="Young C.-C."/>
        </authorList>
    </citation>
    <scope>NUCLEOTIDE SEQUENCE [LARGE SCALE GENOMIC DNA]</scope>
    <source>
        <strain evidence="3 4">CC-YTH430</strain>
    </source>
</reference>
<evidence type="ECO:0000313" key="4">
    <source>
        <dbReference type="Proteomes" id="UP000306441"/>
    </source>
</evidence>
<dbReference type="InterPro" id="IPR009492">
    <property type="entry name" value="TniQ"/>
</dbReference>
<dbReference type="EMBL" id="SSNY01000003">
    <property type="protein sequence ID" value="THF58147.1"/>
    <property type="molecule type" value="Genomic_DNA"/>
</dbReference>
<protein>
    <recommendedName>
        <fullName evidence="2">TniQ domain-containing protein</fullName>
    </recommendedName>
</protein>
<feature type="domain" description="TniQ" evidence="2">
    <location>
        <begin position="16"/>
        <end position="147"/>
    </location>
</feature>
<sequence length="662" mass="74085">MRTNGRVLEPLAFAYPLEEREPAAGFASRLAALNGRSLKDLLRDMSIPQRNLDKGVESAVRDVAVLGRTDPARLLRYTPVPHAEKLYEVGGETFTRLAINRTYFRFCARCALEDMDAYDGPPFSRPWLRLEWTVSHFRSCLRHNVLLTATSPTRTPFAPFDFNETMQGLIPALQRTAGETDIVAASPFQAWLQDRLRGCRSPANWLDDLPLHVAAPFCEALGVSSLYPPKVRVARLTISDWSAAADEGFRVASAGEDSLCALLRGLNAAQSSTRGYWGPRDTYGYAYGLLQKTVGDPGYAKLRDAVRRFALGTMPIEPGTDVLGETAGERRVHTVRTAARDSGMHALSIRRLFKRMGVDEASDHSGVMDHRILVKSEEVHRVVAELKDAITAPEVERLLGVPRLHLKQLVALGYLPALAGTGIRRNAKRRFSRTDVEKLRNQLFEGAQEISNPGERQVDVTGARRAATCTIPDLLDMIFLGKLAWKGRLSGRYDYMALLFDADEVTRIVRSNGTRTNLTKAEAEAFLPGTHERVVNRLIEAGHLVLIEEFSPDARRVIPVVSRESAEAFRSRYVSLGELCQKTDLHHKKVRLILRNADVDAAIPRETAGAFFYLREQVEGLEASFPTFWIYDKSDTQKNRTIRKRTQLSQEHIGIRQRTPDG</sequence>
<evidence type="ECO:0000256" key="1">
    <source>
        <dbReference type="SAM" id="MobiDB-lite"/>
    </source>
</evidence>
<comment type="caution">
    <text evidence="3">The sequence shown here is derived from an EMBL/GenBank/DDBJ whole genome shotgun (WGS) entry which is preliminary data.</text>
</comment>
<dbReference type="Proteomes" id="UP000306441">
    <property type="component" value="Unassembled WGS sequence"/>
</dbReference>
<gene>
    <name evidence="3" type="ORF">E6C48_05880</name>
</gene>
<accession>A0ABY2Q8V4</accession>
<feature type="region of interest" description="Disordered" evidence="1">
    <location>
        <begin position="641"/>
        <end position="662"/>
    </location>
</feature>
<evidence type="ECO:0000259" key="2">
    <source>
        <dbReference type="Pfam" id="PF06527"/>
    </source>
</evidence>
<proteinExistence type="predicted"/>
<keyword evidence="4" id="KW-1185">Reference proteome</keyword>
<dbReference type="Pfam" id="PF06527">
    <property type="entry name" value="TniQ"/>
    <property type="match status" value="1"/>
</dbReference>
<organism evidence="3 4">
    <name type="scientific">Ollibium composti</name>
    <dbReference type="NCBI Taxonomy" id="2675109"/>
    <lineage>
        <taxon>Bacteria</taxon>
        <taxon>Pseudomonadati</taxon>
        <taxon>Pseudomonadota</taxon>
        <taxon>Alphaproteobacteria</taxon>
        <taxon>Hyphomicrobiales</taxon>
        <taxon>Phyllobacteriaceae</taxon>
        <taxon>Ollibium</taxon>
    </lineage>
</organism>
<dbReference type="RefSeq" id="WP_136355052.1">
    <property type="nucleotide sequence ID" value="NZ_SSNY01000003.1"/>
</dbReference>
<evidence type="ECO:0000313" key="3">
    <source>
        <dbReference type="EMBL" id="THF58147.1"/>
    </source>
</evidence>
<name>A0ABY2Q8V4_9HYPH</name>